<sequence>LSSTLIGERSLLQFVDELLLSSGGGAEENLQNKGQ</sequence>
<reference evidence="2" key="1">
    <citation type="submission" date="2021-02" db="EMBL/GenBank/DDBJ databases">
        <authorList>
            <person name="Nowell W R."/>
        </authorList>
    </citation>
    <scope>NUCLEOTIDE SEQUENCE</scope>
</reference>
<accession>A0A8S2WTC0</accession>
<feature type="non-terminal residue" evidence="2">
    <location>
        <position position="1"/>
    </location>
</feature>
<evidence type="ECO:0000313" key="1">
    <source>
        <dbReference type="EMBL" id="CAF1632559.1"/>
    </source>
</evidence>
<feature type="non-terminal residue" evidence="2">
    <location>
        <position position="35"/>
    </location>
</feature>
<name>A0A8S2WTC0_9BILA</name>
<proteinExistence type="predicted"/>
<evidence type="ECO:0000313" key="3">
    <source>
        <dbReference type="Proteomes" id="UP000682733"/>
    </source>
</evidence>
<dbReference type="Proteomes" id="UP000677228">
    <property type="component" value="Unassembled WGS sequence"/>
</dbReference>
<dbReference type="EMBL" id="CAJOBA010085189">
    <property type="protein sequence ID" value="CAF4460165.1"/>
    <property type="molecule type" value="Genomic_DNA"/>
</dbReference>
<gene>
    <name evidence="1" type="ORF">OVA965_LOCUS43807</name>
    <name evidence="2" type="ORF">TMI583_LOCUS46213</name>
</gene>
<organism evidence="2 3">
    <name type="scientific">Didymodactylos carnosus</name>
    <dbReference type="NCBI Taxonomy" id="1234261"/>
    <lineage>
        <taxon>Eukaryota</taxon>
        <taxon>Metazoa</taxon>
        <taxon>Spiralia</taxon>
        <taxon>Gnathifera</taxon>
        <taxon>Rotifera</taxon>
        <taxon>Eurotatoria</taxon>
        <taxon>Bdelloidea</taxon>
        <taxon>Philodinida</taxon>
        <taxon>Philodinidae</taxon>
        <taxon>Didymodactylos</taxon>
    </lineage>
</organism>
<dbReference type="EMBL" id="CAJNOK010059391">
    <property type="protein sequence ID" value="CAF1632559.1"/>
    <property type="molecule type" value="Genomic_DNA"/>
</dbReference>
<dbReference type="Proteomes" id="UP000682733">
    <property type="component" value="Unassembled WGS sequence"/>
</dbReference>
<comment type="caution">
    <text evidence="2">The sequence shown here is derived from an EMBL/GenBank/DDBJ whole genome shotgun (WGS) entry which is preliminary data.</text>
</comment>
<protein>
    <submittedName>
        <fullName evidence="2">Uncharacterized protein</fullName>
    </submittedName>
</protein>
<evidence type="ECO:0000313" key="2">
    <source>
        <dbReference type="EMBL" id="CAF4460165.1"/>
    </source>
</evidence>
<dbReference type="AlphaFoldDB" id="A0A8S2WTC0"/>